<dbReference type="PANTHER" id="PTHR43806:SF11">
    <property type="entry name" value="CEREVISIN-RELATED"/>
    <property type="match status" value="1"/>
</dbReference>
<dbReference type="Gene3D" id="3.40.50.200">
    <property type="entry name" value="Peptidase S8/S53 domain"/>
    <property type="match status" value="1"/>
</dbReference>
<evidence type="ECO:0000256" key="2">
    <source>
        <dbReference type="ARBA" id="ARBA00022670"/>
    </source>
</evidence>
<evidence type="ECO:0000313" key="10">
    <source>
        <dbReference type="Proteomes" id="UP000503018"/>
    </source>
</evidence>
<dbReference type="Proteomes" id="UP000503018">
    <property type="component" value="Chromosome"/>
</dbReference>
<dbReference type="SUPFAM" id="SSF52743">
    <property type="entry name" value="Subtilisin-like"/>
    <property type="match status" value="1"/>
</dbReference>
<name>A0A6M4AS83_9SPHN</name>
<feature type="domain" description="Peptidase S8/S53" evidence="8">
    <location>
        <begin position="92"/>
        <end position="379"/>
    </location>
</feature>
<evidence type="ECO:0000256" key="4">
    <source>
        <dbReference type="ARBA" id="ARBA00022801"/>
    </source>
</evidence>
<feature type="active site" description="Charge relay system" evidence="6">
    <location>
        <position position="331"/>
    </location>
</feature>
<feature type="active site" description="Charge relay system" evidence="6">
    <location>
        <position position="101"/>
    </location>
</feature>
<dbReference type="InterPro" id="IPR023828">
    <property type="entry name" value="Peptidase_S8_Ser-AS"/>
</dbReference>
<comment type="similarity">
    <text evidence="1 6 7">Belongs to the peptidase S8 family.</text>
</comment>
<dbReference type="RefSeq" id="WP_169944535.1">
    <property type="nucleotide sequence ID" value="NZ_CP053015.1"/>
</dbReference>
<evidence type="ECO:0000259" key="8">
    <source>
        <dbReference type="Pfam" id="PF00082"/>
    </source>
</evidence>
<dbReference type="PROSITE" id="PS51257">
    <property type="entry name" value="PROKAR_LIPOPROTEIN"/>
    <property type="match status" value="1"/>
</dbReference>
<keyword evidence="10" id="KW-1185">Reference proteome</keyword>
<dbReference type="InterPro" id="IPR036852">
    <property type="entry name" value="Peptidase_S8/S53_dom_sf"/>
</dbReference>
<evidence type="ECO:0000256" key="3">
    <source>
        <dbReference type="ARBA" id="ARBA00022729"/>
    </source>
</evidence>
<dbReference type="InterPro" id="IPR023827">
    <property type="entry name" value="Peptidase_S8_Asp-AS"/>
</dbReference>
<keyword evidence="3" id="KW-0732">Signal</keyword>
<dbReference type="PANTHER" id="PTHR43806">
    <property type="entry name" value="PEPTIDASE S8"/>
    <property type="match status" value="1"/>
</dbReference>
<dbReference type="PROSITE" id="PS00136">
    <property type="entry name" value="SUBTILASE_ASP"/>
    <property type="match status" value="1"/>
</dbReference>
<keyword evidence="2 6" id="KW-0645">Protease</keyword>
<evidence type="ECO:0000256" key="5">
    <source>
        <dbReference type="ARBA" id="ARBA00022825"/>
    </source>
</evidence>
<proteinExistence type="inferred from homology"/>
<organism evidence="9 10">
    <name type="scientific">Sphingomonas lacunae</name>
    <dbReference type="NCBI Taxonomy" id="2698828"/>
    <lineage>
        <taxon>Bacteria</taxon>
        <taxon>Pseudomonadati</taxon>
        <taxon>Pseudomonadota</taxon>
        <taxon>Alphaproteobacteria</taxon>
        <taxon>Sphingomonadales</taxon>
        <taxon>Sphingomonadaceae</taxon>
        <taxon>Sphingomonas</taxon>
    </lineage>
</organism>
<dbReference type="EMBL" id="CP053015">
    <property type="protein sequence ID" value="QJQ31925.1"/>
    <property type="molecule type" value="Genomic_DNA"/>
</dbReference>
<evidence type="ECO:0000313" key="9">
    <source>
        <dbReference type="EMBL" id="QJQ31925.1"/>
    </source>
</evidence>
<dbReference type="InterPro" id="IPR000209">
    <property type="entry name" value="Peptidase_S8/S53_dom"/>
</dbReference>
<dbReference type="InterPro" id="IPR015500">
    <property type="entry name" value="Peptidase_S8_subtilisin-rel"/>
</dbReference>
<gene>
    <name evidence="9" type="ORF">GV829_05230</name>
</gene>
<keyword evidence="4 6" id="KW-0378">Hydrolase</keyword>
<dbReference type="KEGG" id="slan:GV829_05230"/>
<dbReference type="InterPro" id="IPR050131">
    <property type="entry name" value="Peptidase_S8_subtilisin-like"/>
</dbReference>
<dbReference type="Pfam" id="PF00082">
    <property type="entry name" value="Peptidase_S8"/>
    <property type="match status" value="1"/>
</dbReference>
<dbReference type="AlphaFoldDB" id="A0A6M4AS83"/>
<dbReference type="PROSITE" id="PS00138">
    <property type="entry name" value="SUBTILASE_SER"/>
    <property type="match status" value="1"/>
</dbReference>
<dbReference type="PRINTS" id="PR00723">
    <property type="entry name" value="SUBTILISIN"/>
</dbReference>
<dbReference type="GO" id="GO:0006508">
    <property type="term" value="P:proteolysis"/>
    <property type="evidence" value="ECO:0007669"/>
    <property type="project" value="UniProtKB-KW"/>
</dbReference>
<evidence type="ECO:0000256" key="7">
    <source>
        <dbReference type="RuleBase" id="RU003355"/>
    </source>
</evidence>
<keyword evidence="5 6" id="KW-0720">Serine protease</keyword>
<protein>
    <submittedName>
        <fullName evidence="9">S8 family serine peptidase</fullName>
    </submittedName>
</protein>
<dbReference type="PROSITE" id="PS51892">
    <property type="entry name" value="SUBTILASE"/>
    <property type="match status" value="1"/>
</dbReference>
<dbReference type="GO" id="GO:0004252">
    <property type="term" value="F:serine-type endopeptidase activity"/>
    <property type="evidence" value="ECO:0007669"/>
    <property type="project" value="UniProtKB-UniRule"/>
</dbReference>
<dbReference type="InterPro" id="IPR034061">
    <property type="entry name" value="Peptidases_S8_Autotransporter"/>
</dbReference>
<reference evidence="9 10" key="1">
    <citation type="submission" date="2020-01" db="EMBL/GenBank/DDBJ databases">
        <title>Sphingomonas sp. strain CSW-10.</title>
        <authorList>
            <person name="Chen W.-M."/>
        </authorList>
    </citation>
    <scope>NUCLEOTIDE SEQUENCE [LARGE SCALE GENOMIC DNA]</scope>
    <source>
        <strain evidence="9 10">CSW-10</strain>
    </source>
</reference>
<accession>A0A6M4AS83</accession>
<evidence type="ECO:0000256" key="1">
    <source>
        <dbReference type="ARBA" id="ARBA00011073"/>
    </source>
</evidence>
<feature type="active site" description="Charge relay system" evidence="6">
    <location>
        <position position="137"/>
    </location>
</feature>
<dbReference type="CDD" id="cd04848">
    <property type="entry name" value="Peptidases_S8_Autotransporter_serine_protease_like"/>
    <property type="match status" value="1"/>
</dbReference>
<dbReference type="GO" id="GO:0005615">
    <property type="term" value="C:extracellular space"/>
    <property type="evidence" value="ECO:0007669"/>
    <property type="project" value="TreeGrafter"/>
</dbReference>
<evidence type="ECO:0000256" key="6">
    <source>
        <dbReference type="PROSITE-ProRule" id="PRU01240"/>
    </source>
</evidence>
<sequence>MTARFRPNGQERRRFFNGTLPIGALLLGGCGGAGQTAPSVIAAPPPPAVSTPAPTPTPPSVPVENFNTQEYLRSDGANYHDASIAWGRGVSGAGVTVAIIDSGIDADSPEFAGRLHPMSADVAGGARGFDDVGSDGHGTNVAQLLLGARNDRGTVGIAWGATLLALRADRPGSCLDGSASGRDRGCRFSDVAIAAGLDRAVSAGTRIVNISLGGGAPTSVLLDAVDRATAAGVLIIVSAGNNGESTDPAVDPSNPDPFARAVLQAGNGLVIVAGANSETGAISSFSNRAGASASNYLLALGDRLCCDYDNGDLRREVTTDGSFVFVVSGTSYSAPQIAGAATLLAQAFPNLSGKQIVDLLLTTATDVGPLGTDSVNGRGILNIPRAFAPQGATTLAGTSIALPADRLLGGYSGAMGDAAVRDAAPAVMLDGYQRAYELHLNRLMAMPMNGRPALFPALAARGRDFSAGGSAVAFSVSVDPGRGHADLMPLHVGPDQRHEARLLAGSMIMRLSSVASVGLSANRSVDALTAMMGGRDGNAFVVADPAYSARLLGFRSVTGSAVRVAVAPGSTLAVSAEQGDVDALLRARRQHDPAMLDRQSRYALWSFGVDRTVVVGSSQWEGRLTATMLTENASLLGARWSALLGGAGARSVLIDGHARVELGQRSRIDLQWREGWTHARSAGLVAGSSPIRTRAWALDVAQRDLLVAGDHLALRVAQPLRVEAGGLLLDVPTGYDYATLMATHGRVTMPLAPVGREHVVEAAWTVPAWGGVLTLNGFWRDEPGHVQAAGDDLGAAVRFALGF</sequence>